<dbReference type="GeneID" id="54585746"/>
<feature type="region of interest" description="Disordered" evidence="2">
    <location>
        <begin position="1"/>
        <end position="99"/>
    </location>
</feature>
<accession>A0A6A6IYM6</accession>
<dbReference type="Proteomes" id="UP000800094">
    <property type="component" value="Unassembled WGS sequence"/>
</dbReference>
<dbReference type="OrthoDB" id="3801570at2759"/>
<name>A0A6A6IYM6_9PLEO</name>
<dbReference type="EMBL" id="ML987189">
    <property type="protein sequence ID" value="KAF2255559.1"/>
    <property type="molecule type" value="Genomic_DNA"/>
</dbReference>
<feature type="compositionally biased region" description="Basic and acidic residues" evidence="2">
    <location>
        <begin position="906"/>
        <end position="941"/>
    </location>
</feature>
<protein>
    <submittedName>
        <fullName evidence="3">Uncharacterized protein</fullName>
    </submittedName>
</protein>
<feature type="compositionally biased region" description="Low complexity" evidence="2">
    <location>
        <begin position="225"/>
        <end position="236"/>
    </location>
</feature>
<proteinExistence type="predicted"/>
<feature type="compositionally biased region" description="Pro residues" evidence="2">
    <location>
        <begin position="1"/>
        <end position="18"/>
    </location>
</feature>
<feature type="coiled-coil region" evidence="1">
    <location>
        <begin position="827"/>
        <end position="879"/>
    </location>
</feature>
<feature type="compositionally biased region" description="Basic and acidic residues" evidence="2">
    <location>
        <begin position="483"/>
        <end position="493"/>
    </location>
</feature>
<gene>
    <name evidence="3" type="ORF">BU26DRAFT_557074</name>
</gene>
<feature type="coiled-coil region" evidence="1">
    <location>
        <begin position="528"/>
        <end position="583"/>
    </location>
</feature>
<feature type="region of interest" description="Disordered" evidence="2">
    <location>
        <begin position="192"/>
        <end position="305"/>
    </location>
</feature>
<evidence type="ECO:0000313" key="4">
    <source>
        <dbReference type="Proteomes" id="UP000800094"/>
    </source>
</evidence>
<sequence length="1006" mass="115907">MSPPNQNPRRPPSFPMPPSRSEVSRGGRRPLSNIDENPASYDQDYGASFCSDNSSDGEISHESKPASLTDTDSPGEHTSNGEDSDNEEAFDSTLKHPPTSIALGETEEESDAESSEGGAQVLLKDALSMLMAAIPNDEELAVRIYEMISPMVQQTFLQRSYGGNLDDISALLNQQRSVGTQKDFKHYLRPTKASMMKQSSKVDLPPGHPPKPGSTQPLTPKERLPSSTSPSRPVSRQGSWLGPLSRQVSRARSEAPDTLKRSHSITGRVETRIEKSPYVGRRYTSLASGTSSQDNGRPNSANSLMRKRNSVLPAIKTSEDVAGLTSRVQADTATLEDEFRPQPQPVERCETRIRELTKDIERLKNSEQEAWNMYELKVKQIQREHEDVLRAKEAELIELRGLIRSLQDELVREKEAKNFAEGELAEMKRPMRGTDEPAAMNEDQKMITGQAQRIRDLEQHLVQARASESAVRKEMQEANARAELRTTELEEQLRQSNDSENTLETSLSSVEEARQKLQHDLDITKPAKERLEKEEGELIDHVKWLEQQCAEAQALVDAEKALRETAEEKIKCLERDTKDYQIAISDVEKGVPNSEATNEASDSYAGSIQQLQADIDTIRQTMRGNTRDIEAYRDILDTSDEGESKRIVMIRVSIRKLLDQYMEMLSNVKGLIAPYHKEMQESEKQLRQAEKEREEELEMTDEQHLKWKPLYENEKMRHKRLKATCERLKTKVKELYQTVPELRHENKELRSRLSDCRDHGNLMKEQAQKWQEQALHWETEYTAKEAICEKHRSHLESQLEMQKEEMLKYIKDYHDCMPENDPDWWAMEGLQRKIKDVERQLTDVKDMLARVKGDRETAYRKIETLMDEKKALAEETERLRLGILEEMEAPEGDSGYDSNWKPRKNDKKDTWSQSKEEAAKQRKTMEEFKEKQRIDREEGDTARAQQVMEKVRMWKMGLYYPPRRVDWGETVEKTPWERWEGERWLREAATLEETREAEKVKNAIVL</sequence>
<keyword evidence="1" id="KW-0175">Coiled coil</keyword>
<keyword evidence="4" id="KW-1185">Reference proteome</keyword>
<evidence type="ECO:0000256" key="2">
    <source>
        <dbReference type="SAM" id="MobiDB-lite"/>
    </source>
</evidence>
<feature type="compositionally biased region" description="Polar residues" evidence="2">
    <location>
        <begin position="285"/>
        <end position="303"/>
    </location>
</feature>
<reference evidence="3" key="1">
    <citation type="journal article" date="2020" name="Stud. Mycol.">
        <title>101 Dothideomycetes genomes: a test case for predicting lifestyles and emergence of pathogens.</title>
        <authorList>
            <person name="Haridas S."/>
            <person name="Albert R."/>
            <person name="Binder M."/>
            <person name="Bloem J."/>
            <person name="Labutti K."/>
            <person name="Salamov A."/>
            <person name="Andreopoulos B."/>
            <person name="Baker S."/>
            <person name="Barry K."/>
            <person name="Bills G."/>
            <person name="Bluhm B."/>
            <person name="Cannon C."/>
            <person name="Castanera R."/>
            <person name="Culley D."/>
            <person name="Daum C."/>
            <person name="Ezra D."/>
            <person name="Gonzalez J."/>
            <person name="Henrissat B."/>
            <person name="Kuo A."/>
            <person name="Liang C."/>
            <person name="Lipzen A."/>
            <person name="Lutzoni F."/>
            <person name="Magnuson J."/>
            <person name="Mondo S."/>
            <person name="Nolan M."/>
            <person name="Ohm R."/>
            <person name="Pangilinan J."/>
            <person name="Park H.-J."/>
            <person name="Ramirez L."/>
            <person name="Alfaro M."/>
            <person name="Sun H."/>
            <person name="Tritt A."/>
            <person name="Yoshinaga Y."/>
            <person name="Zwiers L.-H."/>
            <person name="Turgeon B."/>
            <person name="Goodwin S."/>
            <person name="Spatafora J."/>
            <person name="Crous P."/>
            <person name="Grigoriev I."/>
        </authorList>
    </citation>
    <scope>NUCLEOTIDE SEQUENCE</scope>
    <source>
        <strain evidence="3">CBS 122368</strain>
    </source>
</reference>
<dbReference type="RefSeq" id="XP_033690563.1">
    <property type="nucleotide sequence ID" value="XM_033832416.1"/>
</dbReference>
<dbReference type="AlphaFoldDB" id="A0A6A6IYM6"/>
<evidence type="ECO:0000313" key="3">
    <source>
        <dbReference type="EMBL" id="KAF2255559.1"/>
    </source>
</evidence>
<feature type="coiled-coil region" evidence="1">
    <location>
        <begin position="672"/>
        <end position="752"/>
    </location>
</feature>
<feature type="coiled-coil region" evidence="1">
    <location>
        <begin position="346"/>
        <end position="423"/>
    </location>
</feature>
<organism evidence="3 4">
    <name type="scientific">Trematosphaeria pertusa</name>
    <dbReference type="NCBI Taxonomy" id="390896"/>
    <lineage>
        <taxon>Eukaryota</taxon>
        <taxon>Fungi</taxon>
        <taxon>Dikarya</taxon>
        <taxon>Ascomycota</taxon>
        <taxon>Pezizomycotina</taxon>
        <taxon>Dothideomycetes</taxon>
        <taxon>Pleosporomycetidae</taxon>
        <taxon>Pleosporales</taxon>
        <taxon>Massarineae</taxon>
        <taxon>Trematosphaeriaceae</taxon>
        <taxon>Trematosphaeria</taxon>
    </lineage>
</organism>
<evidence type="ECO:0000256" key="1">
    <source>
        <dbReference type="SAM" id="Coils"/>
    </source>
</evidence>
<feature type="compositionally biased region" description="Polar residues" evidence="2">
    <location>
        <begin position="66"/>
        <end position="78"/>
    </location>
</feature>
<feature type="compositionally biased region" description="Basic and acidic residues" evidence="2">
    <location>
        <begin position="251"/>
        <end position="260"/>
    </location>
</feature>
<feature type="region of interest" description="Disordered" evidence="2">
    <location>
        <begin position="890"/>
        <end position="942"/>
    </location>
</feature>
<feature type="region of interest" description="Disordered" evidence="2">
    <location>
        <begin position="483"/>
        <end position="503"/>
    </location>
</feature>